<organism evidence="15 16">
    <name type="scientific">Arenicella xantha</name>
    <dbReference type="NCBI Taxonomy" id="644221"/>
    <lineage>
        <taxon>Bacteria</taxon>
        <taxon>Pseudomonadati</taxon>
        <taxon>Pseudomonadota</taxon>
        <taxon>Gammaproteobacteria</taxon>
        <taxon>Arenicellales</taxon>
        <taxon>Arenicellaceae</taxon>
        <taxon>Arenicella</taxon>
    </lineage>
</organism>
<comment type="caution">
    <text evidence="15">The sequence shown here is derived from an EMBL/GenBank/DDBJ whole genome shotgun (WGS) entry which is preliminary data.</text>
</comment>
<dbReference type="GO" id="GO:0003887">
    <property type="term" value="F:DNA-directed DNA polymerase activity"/>
    <property type="evidence" value="ECO:0007669"/>
    <property type="project" value="UniProtKB-UniRule"/>
</dbReference>
<dbReference type="GO" id="GO:0006260">
    <property type="term" value="P:DNA replication"/>
    <property type="evidence" value="ECO:0007669"/>
    <property type="project" value="UniProtKB-KW"/>
</dbReference>
<dbReference type="EMBL" id="QNRT01000004">
    <property type="protein sequence ID" value="RBP49392.1"/>
    <property type="molecule type" value="Genomic_DNA"/>
</dbReference>
<proteinExistence type="inferred from homology"/>
<dbReference type="Proteomes" id="UP000253083">
    <property type="component" value="Unassembled WGS sequence"/>
</dbReference>
<dbReference type="GO" id="GO:0005737">
    <property type="term" value="C:cytoplasm"/>
    <property type="evidence" value="ECO:0007669"/>
    <property type="project" value="UniProtKB-SubCell"/>
</dbReference>
<name>A0A395JKI9_9GAMM</name>
<evidence type="ECO:0000259" key="14">
    <source>
        <dbReference type="SMART" id="SM00481"/>
    </source>
</evidence>
<dbReference type="InterPro" id="IPR023073">
    <property type="entry name" value="DnaE2"/>
</dbReference>
<dbReference type="Pfam" id="PF01336">
    <property type="entry name" value="tRNA_anti-codon"/>
    <property type="match status" value="1"/>
</dbReference>
<dbReference type="PANTHER" id="PTHR32294:SF4">
    <property type="entry name" value="ERROR-PRONE DNA POLYMERASE"/>
    <property type="match status" value="1"/>
</dbReference>
<dbReference type="GO" id="GO:0006281">
    <property type="term" value="P:DNA repair"/>
    <property type="evidence" value="ECO:0007669"/>
    <property type="project" value="UniProtKB-UniRule"/>
</dbReference>
<dbReference type="HAMAP" id="MF_01902">
    <property type="entry name" value="DNApol_error_prone"/>
    <property type="match status" value="1"/>
</dbReference>
<evidence type="ECO:0000256" key="9">
    <source>
        <dbReference type="ARBA" id="ARBA00022763"/>
    </source>
</evidence>
<dbReference type="InterPro" id="IPR011708">
    <property type="entry name" value="DNA_pol3_alpha_NTPase_dom"/>
</dbReference>
<sequence length="1021" mass="116031">MFAELHTKSHYTFLTGASSPEELVLQSSALGYSAIAITDECSYAGLVKAYKASRECGIKLIVGSEFSIAVGEQHLQLVLLAPTRLAYSEISALITKGRRRSAKGEYSLSIADLRFGLRRCLAIWIPKRQPCDTEHGKLLEQYFRDRLWLGVELFWHSNDQQHYLYCEQLSRACGTNMVACNDVHMHHKSRKPLQDTLTAIKQNTTIQQLGKARQINAERYLKPISVLQHQYPAALLEESLRIADLCHFSMTELQYEYPREVVPENTTPAEYLREVTYQGAALRWPNGVPAKAKRIIEYELGVIHELKYEYYFLTVYDIVAFARSQNILCQGRGSAANSAVCYCLYITEIDPETNQLLFERFISKERNEPPDIDVDFESQRREEVIQYIYQKYSRKRTALTATVITYRRKSAVRDVGKALGLPLNFIEELNRSMAWWDKIDALTEQMQSRKMTFSSSLSMQFFTLVKEILGTPRHLSQHVGGFLITHSPTSTLVPIENAAMPDRTIIQWDKYDIEILGLLKVDILGLGMLSAIRRALAMIGGYQKQVTTLQEIPKEDPKVYDMLCAGDSVGVFQVESRAQMSMLPRLKPRCFYDLVIEVAIVRPGPIQGDMVHPYLKRRNGEEPVVYPNKEIKMVLERTLGIPIFQEQVIQLTMVAAGFTGGEADHLRRAMASWGKHGDIGQFEERLISGMLARGHSQDFAERLFKQIQGFGSYGFPESHSASFALLVYVSSWLKRYHPAAFYAGILNSQPMGFYSPSQLIQDARRHNIMVLPVCINHSDWEHSLDHSQQQPALRLGLRLIKGVSEATALRIMAARQVNIFSSIEDVKTRALMNSEELMKLVNANAFHQFDSNRRRAYWQSLQVDDGLNTQKSSNADFIQDLQPVEQLLADYQHARGVSLDHHPMQLLRNKPPFKRCTTANNLLAKRNNSLIEVSGVVTGRQRPGTASGVIFLTLEDETGNINVVLWKSIQDRFRQEILSGRILYIKGSLEHQHGVANVVAGYIEQLDHALPSLKTHSRNFH</sequence>
<comment type="function">
    <text evidence="13">DNA polymerase involved in damage-induced mutagenesis and translesion synthesis (TLS). It is not the major replicative DNA polymerase.</text>
</comment>
<evidence type="ECO:0000256" key="6">
    <source>
        <dbReference type="ARBA" id="ARBA00022679"/>
    </source>
</evidence>
<dbReference type="Pfam" id="PF07733">
    <property type="entry name" value="DNA_pol3_alpha"/>
    <property type="match status" value="1"/>
</dbReference>
<dbReference type="PANTHER" id="PTHR32294">
    <property type="entry name" value="DNA POLYMERASE III SUBUNIT ALPHA"/>
    <property type="match status" value="1"/>
</dbReference>
<keyword evidence="5 13" id="KW-0963">Cytoplasm</keyword>
<dbReference type="Pfam" id="PF14579">
    <property type="entry name" value="HHH_6"/>
    <property type="match status" value="1"/>
</dbReference>
<dbReference type="Gene3D" id="3.20.20.140">
    <property type="entry name" value="Metal-dependent hydrolases"/>
    <property type="match status" value="1"/>
</dbReference>
<dbReference type="InterPro" id="IPR016195">
    <property type="entry name" value="Pol/histidinol_Pase-like"/>
</dbReference>
<dbReference type="EC" id="2.7.7.7" evidence="3 13"/>
<accession>A0A395JKI9</accession>
<dbReference type="InterPro" id="IPR004013">
    <property type="entry name" value="PHP_dom"/>
</dbReference>
<gene>
    <name evidence="13" type="primary">dnaE2</name>
    <name evidence="15" type="ORF">DFR28_104323</name>
</gene>
<evidence type="ECO:0000256" key="12">
    <source>
        <dbReference type="ARBA" id="ARBA00049244"/>
    </source>
</evidence>
<dbReference type="AlphaFoldDB" id="A0A395JKI9"/>
<dbReference type="SUPFAM" id="SSF89550">
    <property type="entry name" value="PHP domain-like"/>
    <property type="match status" value="1"/>
</dbReference>
<evidence type="ECO:0000256" key="5">
    <source>
        <dbReference type="ARBA" id="ARBA00022490"/>
    </source>
</evidence>
<feature type="domain" description="Polymerase/histidinol phosphatase N-terminal" evidence="14">
    <location>
        <begin position="3"/>
        <end position="70"/>
    </location>
</feature>
<dbReference type="InParanoid" id="A0A395JKI9"/>
<dbReference type="NCBIfam" id="NF004225">
    <property type="entry name" value="PRK05672.1"/>
    <property type="match status" value="1"/>
</dbReference>
<dbReference type="GO" id="GO:0003676">
    <property type="term" value="F:nucleic acid binding"/>
    <property type="evidence" value="ECO:0007669"/>
    <property type="project" value="InterPro"/>
</dbReference>
<evidence type="ECO:0000256" key="1">
    <source>
        <dbReference type="ARBA" id="ARBA00004496"/>
    </source>
</evidence>
<evidence type="ECO:0000256" key="10">
    <source>
        <dbReference type="ARBA" id="ARBA00022932"/>
    </source>
</evidence>
<evidence type="ECO:0000256" key="4">
    <source>
        <dbReference type="ARBA" id="ARBA00017273"/>
    </source>
</evidence>
<dbReference type="OrthoDB" id="9803237at2"/>
<evidence type="ECO:0000313" key="15">
    <source>
        <dbReference type="EMBL" id="RBP49392.1"/>
    </source>
</evidence>
<keyword evidence="9 13" id="KW-0227">DNA damage</keyword>
<keyword evidence="6 13" id="KW-0808">Transferase</keyword>
<dbReference type="GO" id="GO:0008408">
    <property type="term" value="F:3'-5' exonuclease activity"/>
    <property type="evidence" value="ECO:0007669"/>
    <property type="project" value="InterPro"/>
</dbReference>
<keyword evidence="8 13" id="KW-0235">DNA replication</keyword>
<dbReference type="NCBIfam" id="TIGR00594">
    <property type="entry name" value="polc"/>
    <property type="match status" value="1"/>
</dbReference>
<evidence type="ECO:0000256" key="13">
    <source>
        <dbReference type="HAMAP-Rule" id="MF_01902"/>
    </source>
</evidence>
<dbReference type="Pfam" id="PF17657">
    <property type="entry name" value="DNA_pol3_finger"/>
    <property type="match status" value="1"/>
</dbReference>
<dbReference type="InterPro" id="IPR004805">
    <property type="entry name" value="DnaE2/DnaE/PolC"/>
</dbReference>
<dbReference type="InterPro" id="IPR004365">
    <property type="entry name" value="NA-bd_OB_tRNA"/>
</dbReference>
<keyword evidence="16" id="KW-1185">Reference proteome</keyword>
<dbReference type="CDD" id="cd07434">
    <property type="entry name" value="PHP_PolIIIA_DnaE2"/>
    <property type="match status" value="1"/>
</dbReference>
<dbReference type="SMART" id="SM00481">
    <property type="entry name" value="POLIIIAc"/>
    <property type="match status" value="1"/>
</dbReference>
<dbReference type="Gene3D" id="1.10.150.870">
    <property type="match status" value="1"/>
</dbReference>
<dbReference type="CDD" id="cd04485">
    <property type="entry name" value="DnaE_OBF"/>
    <property type="match status" value="1"/>
</dbReference>
<dbReference type="RefSeq" id="WP_113955249.1">
    <property type="nucleotide sequence ID" value="NZ_QNRT01000004.1"/>
</dbReference>
<dbReference type="InterPro" id="IPR029460">
    <property type="entry name" value="DNAPol_HHH"/>
</dbReference>
<comment type="subcellular location">
    <subcellularLocation>
        <location evidence="1 13">Cytoplasm</location>
    </subcellularLocation>
</comment>
<keyword evidence="11 13" id="KW-0234">DNA repair</keyword>
<protein>
    <recommendedName>
        <fullName evidence="4 13">Error-prone DNA polymerase</fullName>
        <ecNumber evidence="3 13">2.7.7.7</ecNumber>
    </recommendedName>
</protein>
<dbReference type="InterPro" id="IPR003141">
    <property type="entry name" value="Pol/His_phosphatase_N"/>
</dbReference>
<keyword evidence="7 13" id="KW-0548">Nucleotidyltransferase</keyword>
<evidence type="ECO:0000256" key="11">
    <source>
        <dbReference type="ARBA" id="ARBA00023204"/>
    </source>
</evidence>
<comment type="catalytic activity">
    <reaction evidence="12 13">
        <text>DNA(n) + a 2'-deoxyribonucleoside 5'-triphosphate = DNA(n+1) + diphosphate</text>
        <dbReference type="Rhea" id="RHEA:22508"/>
        <dbReference type="Rhea" id="RHEA-COMP:17339"/>
        <dbReference type="Rhea" id="RHEA-COMP:17340"/>
        <dbReference type="ChEBI" id="CHEBI:33019"/>
        <dbReference type="ChEBI" id="CHEBI:61560"/>
        <dbReference type="ChEBI" id="CHEBI:173112"/>
        <dbReference type="EC" id="2.7.7.7"/>
    </reaction>
</comment>
<evidence type="ECO:0000313" key="16">
    <source>
        <dbReference type="Proteomes" id="UP000253083"/>
    </source>
</evidence>
<dbReference type="Pfam" id="PF02811">
    <property type="entry name" value="PHP"/>
    <property type="match status" value="1"/>
</dbReference>
<evidence type="ECO:0000256" key="8">
    <source>
        <dbReference type="ARBA" id="ARBA00022705"/>
    </source>
</evidence>
<dbReference type="InterPro" id="IPR040982">
    <property type="entry name" value="DNA_pol3_finger"/>
</dbReference>
<comment type="similarity">
    <text evidence="2 13">Belongs to the DNA polymerase type-C family. DnaE2 subfamily.</text>
</comment>
<reference evidence="15 16" key="1">
    <citation type="submission" date="2018-06" db="EMBL/GenBank/DDBJ databases">
        <title>Genomic Encyclopedia of Type Strains, Phase IV (KMG-IV): sequencing the most valuable type-strain genomes for metagenomic binning, comparative biology and taxonomic classification.</title>
        <authorList>
            <person name="Goeker M."/>
        </authorList>
    </citation>
    <scope>NUCLEOTIDE SEQUENCE [LARGE SCALE GENOMIC DNA]</scope>
    <source>
        <strain evidence="15 16">DSM 24032</strain>
    </source>
</reference>
<evidence type="ECO:0000256" key="2">
    <source>
        <dbReference type="ARBA" id="ARBA00007391"/>
    </source>
</evidence>
<evidence type="ECO:0000256" key="3">
    <source>
        <dbReference type="ARBA" id="ARBA00012417"/>
    </source>
</evidence>
<keyword evidence="10 13" id="KW-0239">DNA-directed DNA polymerase</keyword>
<evidence type="ECO:0000256" key="7">
    <source>
        <dbReference type="ARBA" id="ARBA00022695"/>
    </source>
</evidence>